<gene>
    <name evidence="12" type="ORF">D915_006737</name>
</gene>
<dbReference type="Pfam" id="PF01067">
    <property type="entry name" value="Calpain_III"/>
    <property type="match status" value="1"/>
</dbReference>
<dbReference type="Gene3D" id="3.90.70.10">
    <property type="entry name" value="Cysteine proteinases"/>
    <property type="match status" value="1"/>
</dbReference>
<keyword evidence="13" id="KW-1185">Reference proteome</keyword>
<dbReference type="Gene3D" id="2.60.120.380">
    <property type="match status" value="1"/>
</dbReference>
<accession>A0A4E0RPF9</accession>
<dbReference type="Proteomes" id="UP000230066">
    <property type="component" value="Unassembled WGS sequence"/>
</dbReference>
<dbReference type="InterPro" id="IPR018247">
    <property type="entry name" value="EF_Hand_1_Ca_BS"/>
</dbReference>
<feature type="active site" evidence="8 9">
    <location>
        <position position="159"/>
    </location>
</feature>
<dbReference type="CDD" id="cd00044">
    <property type="entry name" value="CysPc"/>
    <property type="match status" value="1"/>
</dbReference>
<dbReference type="PROSITE" id="PS50203">
    <property type="entry name" value="CALPAIN_CAT"/>
    <property type="match status" value="1"/>
</dbReference>
<sequence>MFKILKPKCEIKTEGPNAYFNIGFGNLGNVRIGGNAPSMIMPFLGDFKDPRISLRNILSNKVIVPPDYGNNASKPIPSTRGGDLTTTSLSYDELKTKLLKEGRLFEDPDFPATDKSLYFSQRPPRPIEWLRPAEICANPEFITGGASRFDVRQGELGDCWLLAAIACLSMHDKLFAQIVPDDQGFGSGYCGLFRFHFWRFGEWKEVVVDDRLPTVRGSLVYIHSTEKNEFWSALMEKAYAKLCGSYEALKGGTTSEALEDFTGGIAEMFELRSKAPSDLFQVMLQSQERSSLMACSIQADPNRYEAELPNGLIMGHAYSVTSVKLLDISLPGRTGQIPLVRVRNPWGNEAEWKGAWSDKSREWQLITPDVRKQMGLTFDDDGEFWMSFEDFKNNFEKLEICHLGPQSFSAEKHGHHHVWEMCIEHGSWQRRVTAGGCRNYLETFWINPQFRVTVPDPHEGNEGTMIVGLMQKNRRKMRSEGEDLLTIGYAIYELPSDQDGTLGLNFFKYNASKARSPAFINLREVCGRHKLKPGHYVIVPSTFQPNEEADFMLRIFSEQPQKAEEMDEEVGMTDETVKVSDMNEQQSEALRRAFNKVAGMNGEIDSEELRDILNVAFTRDFKFDGFSLESCRSMVSMLDCDRSSMLSFDEFQVLWNQLRVWKTAFKTFDVDKSGTMNSFELRNALKNVGFSVNNVMFSTLVMRFSSRDGTIPFDEYVLCCARLRTLFEMFKGLPKDEKGRASLDENTFVNMVLYM</sequence>
<dbReference type="Pfam" id="PF00648">
    <property type="entry name" value="Peptidase_C2"/>
    <property type="match status" value="1"/>
</dbReference>
<dbReference type="SUPFAM" id="SSF47473">
    <property type="entry name" value="EF-hand"/>
    <property type="match status" value="1"/>
</dbReference>
<dbReference type="InterPro" id="IPR000169">
    <property type="entry name" value="Pept_cys_AS"/>
</dbReference>
<keyword evidence="4" id="KW-0677">Repeat</keyword>
<dbReference type="SMART" id="SM00230">
    <property type="entry name" value="CysPc"/>
    <property type="match status" value="1"/>
</dbReference>
<feature type="active site" evidence="8 9">
    <location>
        <position position="316"/>
    </location>
</feature>
<dbReference type="GO" id="GO:0004198">
    <property type="term" value="F:calcium-dependent cysteine-type endopeptidase activity"/>
    <property type="evidence" value="ECO:0007669"/>
    <property type="project" value="InterPro"/>
</dbReference>
<dbReference type="CDD" id="cd16196">
    <property type="entry name" value="EFh_PEF_CalpA_B"/>
    <property type="match status" value="1"/>
</dbReference>
<dbReference type="InterPro" id="IPR036213">
    <property type="entry name" value="Calpain_III_sf"/>
</dbReference>
<dbReference type="SMART" id="SM00054">
    <property type="entry name" value="EFh"/>
    <property type="match status" value="2"/>
</dbReference>
<evidence type="ECO:0000256" key="3">
    <source>
        <dbReference type="ARBA" id="ARBA00022723"/>
    </source>
</evidence>
<organism evidence="12 13">
    <name type="scientific">Fasciola hepatica</name>
    <name type="common">Liver fluke</name>
    <dbReference type="NCBI Taxonomy" id="6192"/>
    <lineage>
        <taxon>Eukaryota</taxon>
        <taxon>Metazoa</taxon>
        <taxon>Spiralia</taxon>
        <taxon>Lophotrochozoa</taxon>
        <taxon>Platyhelminthes</taxon>
        <taxon>Trematoda</taxon>
        <taxon>Digenea</taxon>
        <taxon>Plagiorchiida</taxon>
        <taxon>Echinostomata</taxon>
        <taxon>Echinostomatoidea</taxon>
        <taxon>Fasciolidae</taxon>
        <taxon>Fasciola</taxon>
    </lineage>
</organism>
<dbReference type="PROSITE" id="PS00018">
    <property type="entry name" value="EF_HAND_1"/>
    <property type="match status" value="1"/>
</dbReference>
<dbReference type="InterPro" id="IPR011992">
    <property type="entry name" value="EF-hand-dom_pair"/>
</dbReference>
<dbReference type="PROSITE" id="PS00139">
    <property type="entry name" value="THIOL_PROTEASE_CYS"/>
    <property type="match status" value="1"/>
</dbReference>
<dbReference type="InterPro" id="IPR002048">
    <property type="entry name" value="EF_hand_dom"/>
</dbReference>
<dbReference type="InterPro" id="IPR022684">
    <property type="entry name" value="Calpain_cysteine_protease"/>
</dbReference>
<dbReference type="InterPro" id="IPR022682">
    <property type="entry name" value="Calpain_domain_III"/>
</dbReference>
<evidence type="ECO:0000313" key="12">
    <source>
        <dbReference type="EMBL" id="THD22477.1"/>
    </source>
</evidence>
<dbReference type="GO" id="GO:0006508">
    <property type="term" value="P:proteolysis"/>
    <property type="evidence" value="ECO:0007669"/>
    <property type="project" value="UniProtKB-KW"/>
</dbReference>
<evidence type="ECO:0000256" key="8">
    <source>
        <dbReference type="PIRSR" id="PIRSR622684-1"/>
    </source>
</evidence>
<evidence type="ECO:0000259" key="11">
    <source>
        <dbReference type="PROSITE" id="PS50222"/>
    </source>
</evidence>
<dbReference type="PRINTS" id="PR00704">
    <property type="entry name" value="CALPAIN"/>
</dbReference>
<dbReference type="SMART" id="SM00720">
    <property type="entry name" value="calpain_III"/>
    <property type="match status" value="1"/>
</dbReference>
<keyword evidence="3" id="KW-0479">Metal-binding</keyword>
<dbReference type="CDD" id="cd00214">
    <property type="entry name" value="Calpain_III"/>
    <property type="match status" value="1"/>
</dbReference>
<keyword evidence="6 9" id="KW-0788">Thiol protease</keyword>
<reference evidence="12" key="1">
    <citation type="submission" date="2019-03" db="EMBL/GenBank/DDBJ databases">
        <title>Improved annotation for the trematode Fasciola hepatica.</title>
        <authorList>
            <person name="Choi Y.-J."/>
            <person name="Martin J."/>
            <person name="Mitreva M."/>
        </authorList>
    </citation>
    <scope>NUCLEOTIDE SEQUENCE [LARGE SCALE GENOMIC DNA]</scope>
</reference>
<dbReference type="PANTHER" id="PTHR10183:SF433">
    <property type="entry name" value="CALPAIN-A-RELATED"/>
    <property type="match status" value="1"/>
</dbReference>
<dbReference type="AlphaFoldDB" id="A0A4E0RPF9"/>
<feature type="active site" evidence="8 9">
    <location>
        <position position="344"/>
    </location>
</feature>
<dbReference type="PROSITE" id="PS50222">
    <property type="entry name" value="EF_HAND_2"/>
    <property type="match status" value="1"/>
</dbReference>
<dbReference type="EMBL" id="JXXN02002739">
    <property type="protein sequence ID" value="THD22477.1"/>
    <property type="molecule type" value="Genomic_DNA"/>
</dbReference>
<protein>
    <submittedName>
        <fullName evidence="12">Calpain-2 catalytic subunit</fullName>
    </submittedName>
</protein>
<keyword evidence="7" id="KW-0106">Calcium</keyword>
<proteinExistence type="inferred from homology"/>
<dbReference type="FunFam" id="3.90.70.10:FF:000001">
    <property type="entry name" value="Calpain-1 catalytic subunit"/>
    <property type="match status" value="1"/>
</dbReference>
<dbReference type="FunFam" id="2.60.120.380:FF:000001">
    <property type="entry name" value="Calpain-1 catalytic subunit"/>
    <property type="match status" value="1"/>
</dbReference>
<dbReference type="GO" id="GO:0005737">
    <property type="term" value="C:cytoplasm"/>
    <property type="evidence" value="ECO:0007669"/>
    <property type="project" value="TreeGrafter"/>
</dbReference>
<feature type="domain" description="EF-hand" evidence="11">
    <location>
        <begin position="656"/>
        <end position="691"/>
    </location>
</feature>
<comment type="similarity">
    <text evidence="1">Belongs to the peptidase C2 family.</text>
</comment>
<evidence type="ECO:0000256" key="4">
    <source>
        <dbReference type="ARBA" id="ARBA00022737"/>
    </source>
</evidence>
<evidence type="ECO:0000256" key="9">
    <source>
        <dbReference type="PROSITE-ProRule" id="PRU00239"/>
    </source>
</evidence>
<dbReference type="InterPro" id="IPR022683">
    <property type="entry name" value="Calpain_III"/>
</dbReference>
<dbReference type="Gene3D" id="1.10.238.10">
    <property type="entry name" value="EF-hand"/>
    <property type="match status" value="1"/>
</dbReference>
<evidence type="ECO:0000256" key="7">
    <source>
        <dbReference type="ARBA" id="ARBA00022837"/>
    </source>
</evidence>
<dbReference type="GO" id="GO:0005509">
    <property type="term" value="F:calcium ion binding"/>
    <property type="evidence" value="ECO:0007669"/>
    <property type="project" value="InterPro"/>
</dbReference>
<evidence type="ECO:0000256" key="1">
    <source>
        <dbReference type="ARBA" id="ARBA00007623"/>
    </source>
</evidence>
<evidence type="ECO:0000313" key="13">
    <source>
        <dbReference type="Proteomes" id="UP000230066"/>
    </source>
</evidence>
<dbReference type="InterPro" id="IPR033883">
    <property type="entry name" value="C2_III"/>
</dbReference>
<dbReference type="PANTHER" id="PTHR10183">
    <property type="entry name" value="CALPAIN"/>
    <property type="match status" value="1"/>
</dbReference>
<keyword evidence="2 9" id="KW-0645">Protease</keyword>
<dbReference type="InterPro" id="IPR038765">
    <property type="entry name" value="Papain-like_cys_pep_sf"/>
</dbReference>
<evidence type="ECO:0000259" key="10">
    <source>
        <dbReference type="PROSITE" id="PS50203"/>
    </source>
</evidence>
<dbReference type="SUPFAM" id="SSF54001">
    <property type="entry name" value="Cysteine proteinases"/>
    <property type="match status" value="1"/>
</dbReference>
<dbReference type="SUPFAM" id="SSF49758">
    <property type="entry name" value="Calpain large subunit, middle domain (domain III)"/>
    <property type="match status" value="1"/>
</dbReference>
<evidence type="ECO:0000256" key="2">
    <source>
        <dbReference type="ARBA" id="ARBA00022670"/>
    </source>
</evidence>
<keyword evidence="5 9" id="KW-0378">Hydrolase</keyword>
<evidence type="ECO:0000256" key="6">
    <source>
        <dbReference type="ARBA" id="ARBA00022807"/>
    </source>
</evidence>
<feature type="domain" description="Calpain catalytic" evidence="10">
    <location>
        <begin position="104"/>
        <end position="404"/>
    </location>
</feature>
<dbReference type="InterPro" id="IPR001300">
    <property type="entry name" value="Peptidase_C2_calpain_cat"/>
</dbReference>
<evidence type="ECO:0000256" key="5">
    <source>
        <dbReference type="ARBA" id="ARBA00022801"/>
    </source>
</evidence>
<comment type="caution">
    <text evidence="12">The sequence shown here is derived from an EMBL/GenBank/DDBJ whole genome shotgun (WGS) entry which is preliminary data.</text>
</comment>
<name>A0A4E0RPF9_FASHE</name>